<evidence type="ECO:0000256" key="2">
    <source>
        <dbReference type="SAM" id="MobiDB-lite"/>
    </source>
</evidence>
<sequence length="177" mass="18633">MVPKSSGSFPDPAPILDSMSPSNIKNGTPFADYAEKDTVVIVSQPAGQACAVVGGIMATRMKHLGARSIIVNGRVRDLTALSQTGVPIWSRGTSIIGMGAESKFHARNVPIQIGRVTVEPGDIVMADPEENGVVTIPKGKVEEVLELLPKLVGADEKVIADVAQGVSVIEAFKKYRG</sequence>
<name>A0A9P4K296_9PLEO</name>
<dbReference type="GO" id="GO:0008948">
    <property type="term" value="F:oxaloacetate decarboxylase activity"/>
    <property type="evidence" value="ECO:0007669"/>
    <property type="project" value="TreeGrafter"/>
</dbReference>
<evidence type="ECO:0000313" key="3">
    <source>
        <dbReference type="EMBL" id="KAF2258169.1"/>
    </source>
</evidence>
<gene>
    <name evidence="3" type="ORF">CC78DRAFT_538013</name>
</gene>
<dbReference type="PANTHER" id="PTHR33254:SF4">
    <property type="entry name" value="4-HYDROXY-4-METHYL-2-OXOGLUTARATE ALDOLASE 3-RELATED"/>
    <property type="match status" value="1"/>
</dbReference>
<dbReference type="CDD" id="cd16841">
    <property type="entry name" value="RraA_family"/>
    <property type="match status" value="1"/>
</dbReference>
<dbReference type="OrthoDB" id="1476984at2759"/>
<dbReference type="SUPFAM" id="SSF89562">
    <property type="entry name" value="RraA-like"/>
    <property type="match status" value="1"/>
</dbReference>
<protein>
    <submittedName>
        <fullName evidence="3">RraA-like protein</fullName>
    </submittedName>
</protein>
<evidence type="ECO:0000256" key="1">
    <source>
        <dbReference type="PIRSR" id="PIRSR605493-1"/>
    </source>
</evidence>
<dbReference type="AlphaFoldDB" id="A0A9P4K296"/>
<proteinExistence type="predicted"/>
<dbReference type="InterPro" id="IPR005493">
    <property type="entry name" value="RraA/RraA-like"/>
</dbReference>
<dbReference type="GO" id="GO:0047443">
    <property type="term" value="F:4-hydroxy-4-methyl-2-oxoglutarate aldolase activity"/>
    <property type="evidence" value="ECO:0007669"/>
    <property type="project" value="TreeGrafter"/>
</dbReference>
<keyword evidence="4" id="KW-1185">Reference proteome</keyword>
<keyword evidence="1" id="KW-0460">Magnesium</keyword>
<dbReference type="Gene3D" id="3.50.30.40">
    <property type="entry name" value="Ribonuclease E inhibitor RraA/RraA-like"/>
    <property type="match status" value="1"/>
</dbReference>
<feature type="binding site" evidence="1">
    <location>
        <begin position="54"/>
        <end position="57"/>
    </location>
    <ligand>
        <name>substrate</name>
    </ligand>
</feature>
<keyword evidence="1" id="KW-0479">Metal-binding</keyword>
<organism evidence="3 4">
    <name type="scientific">Lojkania enalia</name>
    <dbReference type="NCBI Taxonomy" id="147567"/>
    <lineage>
        <taxon>Eukaryota</taxon>
        <taxon>Fungi</taxon>
        <taxon>Dikarya</taxon>
        <taxon>Ascomycota</taxon>
        <taxon>Pezizomycotina</taxon>
        <taxon>Dothideomycetes</taxon>
        <taxon>Pleosporomycetidae</taxon>
        <taxon>Pleosporales</taxon>
        <taxon>Pleosporales incertae sedis</taxon>
        <taxon>Lojkania</taxon>
    </lineage>
</organism>
<feature type="binding site" evidence="1">
    <location>
        <position position="77"/>
    </location>
    <ligand>
        <name>Mg(2+)</name>
        <dbReference type="ChEBI" id="CHEBI:18420"/>
    </ligand>
</feature>
<dbReference type="PANTHER" id="PTHR33254">
    <property type="entry name" value="4-HYDROXY-4-METHYL-2-OXOGLUTARATE ALDOLASE 3-RELATED"/>
    <property type="match status" value="1"/>
</dbReference>
<dbReference type="GO" id="GO:0046872">
    <property type="term" value="F:metal ion binding"/>
    <property type="evidence" value="ECO:0007669"/>
    <property type="project" value="UniProtKB-KW"/>
</dbReference>
<reference evidence="4" key="1">
    <citation type="journal article" date="2020" name="Stud. Mycol.">
        <title>101 Dothideomycetes genomes: A test case for predicting lifestyles and emergence of pathogens.</title>
        <authorList>
            <person name="Haridas S."/>
            <person name="Albert R."/>
            <person name="Binder M."/>
            <person name="Bloem J."/>
            <person name="LaButti K."/>
            <person name="Salamov A."/>
            <person name="Andreopoulos B."/>
            <person name="Baker S."/>
            <person name="Barry K."/>
            <person name="Bills G."/>
            <person name="Bluhm B."/>
            <person name="Cannon C."/>
            <person name="Castanera R."/>
            <person name="Culley D."/>
            <person name="Daum C."/>
            <person name="Ezra D."/>
            <person name="Gonzalez J."/>
            <person name="Henrissat B."/>
            <person name="Kuo A."/>
            <person name="Liang C."/>
            <person name="Lipzen A."/>
            <person name="Lutzoni F."/>
            <person name="Magnuson J."/>
            <person name="Mondo S."/>
            <person name="Nolan M."/>
            <person name="Ohm R."/>
            <person name="Pangilinan J."/>
            <person name="Park H.-J."/>
            <person name="Ramirez L."/>
            <person name="Alfaro M."/>
            <person name="Sun H."/>
            <person name="Tritt A."/>
            <person name="Yoshinaga Y."/>
            <person name="Zwiers L.-H."/>
            <person name="Turgeon B."/>
            <person name="Goodwin S."/>
            <person name="Spatafora J."/>
            <person name="Crous P."/>
            <person name="Grigoriev I."/>
        </authorList>
    </citation>
    <scope>NUCLEOTIDE SEQUENCE [LARGE SCALE GENOMIC DNA]</scope>
    <source>
        <strain evidence="4">CBS 304.66</strain>
    </source>
</reference>
<dbReference type="InterPro" id="IPR036704">
    <property type="entry name" value="RraA/RraA-like_sf"/>
</dbReference>
<comment type="cofactor">
    <cofactor evidence="1">
        <name>Mg(2+)</name>
        <dbReference type="ChEBI" id="CHEBI:18420"/>
    </cofactor>
</comment>
<evidence type="ECO:0000313" key="4">
    <source>
        <dbReference type="Proteomes" id="UP000800093"/>
    </source>
</evidence>
<accession>A0A9P4K296</accession>
<feature type="binding site" evidence="1">
    <location>
        <position position="76"/>
    </location>
    <ligand>
        <name>substrate</name>
    </ligand>
</feature>
<dbReference type="EMBL" id="ML986778">
    <property type="protein sequence ID" value="KAF2258169.1"/>
    <property type="molecule type" value="Genomic_DNA"/>
</dbReference>
<comment type="caution">
    <text evidence="3">The sequence shown here is derived from an EMBL/GenBank/DDBJ whole genome shotgun (WGS) entry which is preliminary data.</text>
</comment>
<feature type="region of interest" description="Disordered" evidence="2">
    <location>
        <begin position="1"/>
        <end position="21"/>
    </location>
</feature>
<dbReference type="Pfam" id="PF03737">
    <property type="entry name" value="RraA-like"/>
    <property type="match status" value="1"/>
</dbReference>
<dbReference type="Proteomes" id="UP000800093">
    <property type="component" value="Unassembled WGS sequence"/>
</dbReference>